<evidence type="ECO:0000313" key="3">
    <source>
        <dbReference type="Proteomes" id="UP001152747"/>
    </source>
</evidence>
<feature type="region of interest" description="Disordered" evidence="1">
    <location>
        <begin position="15"/>
        <end position="34"/>
    </location>
</feature>
<proteinExistence type="predicted"/>
<dbReference type="Proteomes" id="UP001152747">
    <property type="component" value="Unassembled WGS sequence"/>
</dbReference>
<gene>
    <name evidence="2" type="ORF">CAMP_LOCUS1427</name>
</gene>
<evidence type="ECO:0000256" key="1">
    <source>
        <dbReference type="SAM" id="MobiDB-lite"/>
    </source>
</evidence>
<dbReference type="AlphaFoldDB" id="A0A9P1I8L9"/>
<evidence type="ECO:0000313" key="2">
    <source>
        <dbReference type="EMBL" id="CAI5438790.1"/>
    </source>
</evidence>
<sequence>MHVLQIIAKPGSKLAMRSKSRRLPQSTLESSNASSTRNYNLVVSRLLAVLIQLRKLRNLEFIPINLALFTTNFEPIPDSGF</sequence>
<feature type="compositionally biased region" description="Polar residues" evidence="1">
    <location>
        <begin position="23"/>
        <end position="34"/>
    </location>
</feature>
<dbReference type="EMBL" id="CANHGI010000001">
    <property type="protein sequence ID" value="CAI5438790.1"/>
    <property type="molecule type" value="Genomic_DNA"/>
</dbReference>
<accession>A0A9P1I8L9</accession>
<organism evidence="2 3">
    <name type="scientific">Caenorhabditis angaria</name>
    <dbReference type="NCBI Taxonomy" id="860376"/>
    <lineage>
        <taxon>Eukaryota</taxon>
        <taxon>Metazoa</taxon>
        <taxon>Ecdysozoa</taxon>
        <taxon>Nematoda</taxon>
        <taxon>Chromadorea</taxon>
        <taxon>Rhabditida</taxon>
        <taxon>Rhabditina</taxon>
        <taxon>Rhabditomorpha</taxon>
        <taxon>Rhabditoidea</taxon>
        <taxon>Rhabditidae</taxon>
        <taxon>Peloderinae</taxon>
        <taxon>Caenorhabditis</taxon>
    </lineage>
</organism>
<comment type="caution">
    <text evidence="2">The sequence shown here is derived from an EMBL/GenBank/DDBJ whole genome shotgun (WGS) entry which is preliminary data.</text>
</comment>
<name>A0A9P1I8L9_9PELO</name>
<protein>
    <submittedName>
        <fullName evidence="2">Uncharacterized protein</fullName>
    </submittedName>
</protein>
<reference evidence="2" key="1">
    <citation type="submission" date="2022-11" db="EMBL/GenBank/DDBJ databases">
        <authorList>
            <person name="Kikuchi T."/>
        </authorList>
    </citation>
    <scope>NUCLEOTIDE SEQUENCE</scope>
    <source>
        <strain evidence="2">PS1010</strain>
    </source>
</reference>
<keyword evidence="3" id="KW-1185">Reference proteome</keyword>